<sequence length="245" mass="28477">MQLEDLIRTEGYRNIKCTWYWNYKYNFSRDLRPINCDGNVLKFSKDVKGFDLVDVCVEHSIEVIYESEIIHDYDEEHGLNSDDDEADTDVKVDDNKNSGDDDDCVGSDGKLGNLSDTDYEFSEEVIDLDWTTVLPCENLVDGARHFDEDADSDVLHTPPDSGSDEEHVKFLAYKSGEEFKFQLGMIFSNKHMMMDALKDYAMNMKRNVVLKKNDVKWTVIKCMEGYKFYMRVSKRVGNQFWQVVV</sequence>
<dbReference type="Proteomes" id="UP001058974">
    <property type="component" value="Chromosome 3"/>
</dbReference>
<evidence type="ECO:0000256" key="1">
    <source>
        <dbReference type="SAM" id="MobiDB-lite"/>
    </source>
</evidence>
<feature type="region of interest" description="Disordered" evidence="1">
    <location>
        <begin position="76"/>
        <end position="107"/>
    </location>
</feature>
<keyword evidence="3" id="KW-1185">Reference proteome</keyword>
<dbReference type="AlphaFoldDB" id="A0A9D4XWH0"/>
<organism evidence="2 3">
    <name type="scientific">Pisum sativum</name>
    <name type="common">Garden pea</name>
    <name type="synonym">Lathyrus oleraceus</name>
    <dbReference type="NCBI Taxonomy" id="3888"/>
    <lineage>
        <taxon>Eukaryota</taxon>
        <taxon>Viridiplantae</taxon>
        <taxon>Streptophyta</taxon>
        <taxon>Embryophyta</taxon>
        <taxon>Tracheophyta</taxon>
        <taxon>Spermatophyta</taxon>
        <taxon>Magnoliopsida</taxon>
        <taxon>eudicotyledons</taxon>
        <taxon>Gunneridae</taxon>
        <taxon>Pentapetalae</taxon>
        <taxon>rosids</taxon>
        <taxon>fabids</taxon>
        <taxon>Fabales</taxon>
        <taxon>Fabaceae</taxon>
        <taxon>Papilionoideae</taxon>
        <taxon>50 kb inversion clade</taxon>
        <taxon>NPAAA clade</taxon>
        <taxon>Hologalegina</taxon>
        <taxon>IRL clade</taxon>
        <taxon>Fabeae</taxon>
        <taxon>Lathyrus</taxon>
    </lineage>
</organism>
<evidence type="ECO:0008006" key="4">
    <source>
        <dbReference type="Google" id="ProtNLM"/>
    </source>
</evidence>
<feature type="compositionally biased region" description="Basic and acidic residues" evidence="1">
    <location>
        <begin position="88"/>
        <end position="99"/>
    </location>
</feature>
<protein>
    <recommendedName>
        <fullName evidence="4">Transposase MuDR plant domain-containing protein</fullName>
    </recommendedName>
</protein>
<comment type="caution">
    <text evidence="2">The sequence shown here is derived from an EMBL/GenBank/DDBJ whole genome shotgun (WGS) entry which is preliminary data.</text>
</comment>
<reference evidence="2 3" key="1">
    <citation type="journal article" date="2022" name="Nat. Genet.">
        <title>Improved pea reference genome and pan-genome highlight genomic features and evolutionary characteristics.</title>
        <authorList>
            <person name="Yang T."/>
            <person name="Liu R."/>
            <person name="Luo Y."/>
            <person name="Hu S."/>
            <person name="Wang D."/>
            <person name="Wang C."/>
            <person name="Pandey M.K."/>
            <person name="Ge S."/>
            <person name="Xu Q."/>
            <person name="Li N."/>
            <person name="Li G."/>
            <person name="Huang Y."/>
            <person name="Saxena R.K."/>
            <person name="Ji Y."/>
            <person name="Li M."/>
            <person name="Yan X."/>
            <person name="He Y."/>
            <person name="Liu Y."/>
            <person name="Wang X."/>
            <person name="Xiang C."/>
            <person name="Varshney R.K."/>
            <person name="Ding H."/>
            <person name="Gao S."/>
            <person name="Zong X."/>
        </authorList>
    </citation>
    <scope>NUCLEOTIDE SEQUENCE [LARGE SCALE GENOMIC DNA]</scope>
    <source>
        <strain evidence="2 3">cv. Zhongwan 6</strain>
    </source>
</reference>
<evidence type="ECO:0000313" key="2">
    <source>
        <dbReference type="EMBL" id="KAI5428369.1"/>
    </source>
</evidence>
<accession>A0A9D4XWH0</accession>
<evidence type="ECO:0000313" key="3">
    <source>
        <dbReference type="Proteomes" id="UP001058974"/>
    </source>
</evidence>
<gene>
    <name evidence="2" type="ORF">KIW84_033381</name>
</gene>
<dbReference type="Gramene" id="Psat03G0338100-T1">
    <property type="protein sequence ID" value="KAI5428369.1"/>
    <property type="gene ID" value="KIW84_033381"/>
</dbReference>
<dbReference type="EMBL" id="JAMSHJ010000003">
    <property type="protein sequence ID" value="KAI5428369.1"/>
    <property type="molecule type" value="Genomic_DNA"/>
</dbReference>
<proteinExistence type="predicted"/>
<name>A0A9D4XWH0_PEA</name>